<dbReference type="EMBL" id="GBXM01063050">
    <property type="protein sequence ID" value="JAH45527.1"/>
    <property type="molecule type" value="Transcribed_RNA"/>
</dbReference>
<reference evidence="1" key="1">
    <citation type="submission" date="2014-11" db="EMBL/GenBank/DDBJ databases">
        <authorList>
            <person name="Amaro Gonzalez C."/>
        </authorList>
    </citation>
    <scope>NUCLEOTIDE SEQUENCE</scope>
</reference>
<sequence length="25" mass="2688">MGAEEETGEAVVIKNIVQAQTQTKI</sequence>
<dbReference type="EMBL" id="GBXM01067681">
    <property type="protein sequence ID" value="JAH40896.1"/>
    <property type="molecule type" value="Transcribed_RNA"/>
</dbReference>
<proteinExistence type="predicted"/>
<dbReference type="AlphaFoldDB" id="A0A0E9SW95"/>
<evidence type="ECO:0000313" key="1">
    <source>
        <dbReference type="EMBL" id="JAH45527.1"/>
    </source>
</evidence>
<organism evidence="1">
    <name type="scientific">Anguilla anguilla</name>
    <name type="common">European freshwater eel</name>
    <name type="synonym">Muraena anguilla</name>
    <dbReference type="NCBI Taxonomy" id="7936"/>
    <lineage>
        <taxon>Eukaryota</taxon>
        <taxon>Metazoa</taxon>
        <taxon>Chordata</taxon>
        <taxon>Craniata</taxon>
        <taxon>Vertebrata</taxon>
        <taxon>Euteleostomi</taxon>
        <taxon>Actinopterygii</taxon>
        <taxon>Neopterygii</taxon>
        <taxon>Teleostei</taxon>
        <taxon>Anguilliformes</taxon>
        <taxon>Anguillidae</taxon>
        <taxon>Anguilla</taxon>
    </lineage>
</organism>
<reference evidence="1" key="2">
    <citation type="journal article" date="2015" name="Fish Shellfish Immunol.">
        <title>Early steps in the European eel (Anguilla anguilla)-Vibrio vulnificus interaction in the gills: Role of the RtxA13 toxin.</title>
        <authorList>
            <person name="Callol A."/>
            <person name="Pajuelo D."/>
            <person name="Ebbesson L."/>
            <person name="Teles M."/>
            <person name="MacKenzie S."/>
            <person name="Amaro C."/>
        </authorList>
    </citation>
    <scope>NUCLEOTIDE SEQUENCE</scope>
</reference>
<accession>A0A0E9SW95</accession>
<protein>
    <submittedName>
        <fullName evidence="1">Uncharacterized protein</fullName>
    </submittedName>
</protein>
<name>A0A0E9SW95_ANGAN</name>